<evidence type="ECO:0000256" key="6">
    <source>
        <dbReference type="SAM" id="Phobius"/>
    </source>
</evidence>
<feature type="transmembrane region" description="Helical" evidence="6">
    <location>
        <begin position="289"/>
        <end position="313"/>
    </location>
</feature>
<dbReference type="PANTHER" id="PTHR13285">
    <property type="entry name" value="ACYLTRANSFERASE"/>
    <property type="match status" value="1"/>
</dbReference>
<keyword evidence="3 6" id="KW-1133">Transmembrane helix</keyword>
<feature type="transmembrane region" description="Helical" evidence="6">
    <location>
        <begin position="475"/>
        <end position="495"/>
    </location>
</feature>
<accession>A0A812C3M7</accession>
<feature type="transmembrane region" description="Helical" evidence="6">
    <location>
        <begin position="202"/>
        <end position="219"/>
    </location>
</feature>
<keyword evidence="4 6" id="KW-0472">Membrane</keyword>
<evidence type="ECO:0008006" key="9">
    <source>
        <dbReference type="Google" id="ProtNLM"/>
    </source>
</evidence>
<feature type="transmembrane region" description="Helical" evidence="6">
    <location>
        <begin position="128"/>
        <end position="159"/>
    </location>
</feature>
<dbReference type="GO" id="GO:0016020">
    <property type="term" value="C:membrane"/>
    <property type="evidence" value="ECO:0007669"/>
    <property type="project" value="UniProtKB-SubCell"/>
</dbReference>
<name>A0A812C3M7_ACAPH</name>
<evidence type="ECO:0000313" key="7">
    <source>
        <dbReference type="EMBL" id="CAE1259782.1"/>
    </source>
</evidence>
<evidence type="ECO:0000256" key="3">
    <source>
        <dbReference type="ARBA" id="ARBA00022989"/>
    </source>
</evidence>
<feature type="transmembrane region" description="Helical" evidence="6">
    <location>
        <begin position="165"/>
        <end position="190"/>
    </location>
</feature>
<dbReference type="GO" id="GO:0005783">
    <property type="term" value="C:endoplasmic reticulum"/>
    <property type="evidence" value="ECO:0007669"/>
    <property type="project" value="TreeGrafter"/>
</dbReference>
<feature type="transmembrane region" description="Helical" evidence="6">
    <location>
        <begin position="433"/>
        <end position="455"/>
    </location>
</feature>
<keyword evidence="2 6" id="KW-0812">Transmembrane</keyword>
<evidence type="ECO:0000256" key="2">
    <source>
        <dbReference type="ARBA" id="ARBA00022692"/>
    </source>
</evidence>
<reference evidence="7" key="1">
    <citation type="submission" date="2021-01" db="EMBL/GenBank/DDBJ databases">
        <authorList>
            <person name="Li R."/>
            <person name="Bekaert M."/>
        </authorList>
    </citation>
    <scope>NUCLEOTIDE SEQUENCE</scope>
    <source>
        <strain evidence="7">Farmed</strain>
    </source>
</reference>
<dbReference type="GO" id="GO:0016409">
    <property type="term" value="F:palmitoyltransferase activity"/>
    <property type="evidence" value="ECO:0007669"/>
    <property type="project" value="TreeGrafter"/>
</dbReference>
<comment type="caution">
    <text evidence="7">The sequence shown here is derived from an EMBL/GenBank/DDBJ whole genome shotgun (WGS) entry which is preliminary data.</text>
</comment>
<organism evidence="7 8">
    <name type="scientific">Acanthosepion pharaonis</name>
    <name type="common">Pharaoh cuttlefish</name>
    <name type="synonym">Sepia pharaonis</name>
    <dbReference type="NCBI Taxonomy" id="158019"/>
    <lineage>
        <taxon>Eukaryota</taxon>
        <taxon>Metazoa</taxon>
        <taxon>Spiralia</taxon>
        <taxon>Lophotrochozoa</taxon>
        <taxon>Mollusca</taxon>
        <taxon>Cephalopoda</taxon>
        <taxon>Coleoidea</taxon>
        <taxon>Decapodiformes</taxon>
        <taxon>Sepiida</taxon>
        <taxon>Sepiina</taxon>
        <taxon>Sepiidae</taxon>
        <taxon>Acanthosepion</taxon>
    </lineage>
</organism>
<dbReference type="InterPro" id="IPR004299">
    <property type="entry name" value="MBOAT_fam"/>
</dbReference>
<evidence type="ECO:0000313" key="8">
    <source>
        <dbReference type="Proteomes" id="UP000597762"/>
    </source>
</evidence>
<dbReference type="OrthoDB" id="420606at2759"/>
<feature type="transmembrane region" description="Helical" evidence="6">
    <location>
        <begin position="410"/>
        <end position="427"/>
    </location>
</feature>
<evidence type="ECO:0000256" key="1">
    <source>
        <dbReference type="ARBA" id="ARBA00004141"/>
    </source>
</evidence>
<feature type="transmembrane region" description="Helical" evidence="6">
    <location>
        <begin position="247"/>
        <end position="268"/>
    </location>
</feature>
<evidence type="ECO:0000256" key="4">
    <source>
        <dbReference type="ARBA" id="ARBA00023136"/>
    </source>
</evidence>
<dbReference type="PANTHER" id="PTHR13285:SF18">
    <property type="entry name" value="PROTEIN-CYSTEINE N-PALMITOYLTRANSFERASE RASP"/>
    <property type="match status" value="1"/>
</dbReference>
<comment type="similarity">
    <text evidence="5">Belongs to the membrane-bound acyltransferase family. HHAT subfamily.</text>
</comment>
<proteinExistence type="inferred from homology"/>
<dbReference type="AlphaFoldDB" id="A0A812C3M7"/>
<dbReference type="InterPro" id="IPR051085">
    <property type="entry name" value="MB_O-acyltransferase"/>
</dbReference>
<dbReference type="Proteomes" id="UP000597762">
    <property type="component" value="Unassembled WGS sequence"/>
</dbReference>
<dbReference type="Pfam" id="PF03062">
    <property type="entry name" value="MBOAT"/>
    <property type="match status" value="1"/>
</dbReference>
<keyword evidence="8" id="KW-1185">Reference proteome</keyword>
<evidence type="ECO:0000256" key="5">
    <source>
        <dbReference type="ARBA" id="ARBA00038268"/>
    </source>
</evidence>
<sequence>MLAFQVTKTTKNIFNFTDIKILDFQENYNYIRCIDFYIKAISAALKLILPRNGHFENVWTASKENADKLIASDFAAGWSFLNRNKDISEIEWGYWQNWFFEVLPFLCGHLIIGKLIEWKFYQIRKYFYTCFSLITLISVLGFRPSLFLIFKCAVCYAVSLLGSSALVWVISFTFLTCLNLDFTVALMKLFMFPGRPDVEIRYYFLMMILSLANLRYTGFCLERCNWMKESQEKTSVKNSNEEHPMKFGFIDLLCYTTYLPLCFSGPLINYNEFKEQINSPKEGWSVSRLWRHSLSFLRIGFWALFFDFVLHYFYFTSLAYHLTVIQSLSQWTLVGIGYCQGQFFMVKYIIMWGVSSCIAQLDQFKPPKGPKCISHIYLYSEMWRYFDRGLYSFMKRYIYVPAGGSRNGNFQQLFASAVSFIYIFFWHGMTEHLFIWTALNFLVVSMESLAGKTLFHPFMANIWTKKMSAQNVRRLHSLLALPTLLASCIAIFYFMNGKEVGNIFLNRLILEAWNGISTCNYQALKTTVADIASRLN</sequence>
<protein>
    <recommendedName>
        <fullName evidence="9">Protein-cysteine N-palmitoyltransferase Rasp</fullName>
    </recommendedName>
</protein>
<comment type="subcellular location">
    <subcellularLocation>
        <location evidence="1">Membrane</location>
        <topology evidence="1">Multi-pass membrane protein</topology>
    </subcellularLocation>
</comment>
<dbReference type="EMBL" id="CAHIKZ030001319">
    <property type="protein sequence ID" value="CAE1259782.1"/>
    <property type="molecule type" value="Genomic_DNA"/>
</dbReference>
<gene>
    <name evidence="7" type="ORF">SPHA_31837</name>
</gene>